<dbReference type="AlphaFoldDB" id="A0A8A4ZG89"/>
<keyword evidence="2 6" id="KW-0238">DNA-binding</keyword>
<feature type="domain" description="HTH lacI-type" evidence="5">
    <location>
        <begin position="8"/>
        <end position="62"/>
    </location>
</feature>
<evidence type="ECO:0000256" key="4">
    <source>
        <dbReference type="SAM" id="MobiDB-lite"/>
    </source>
</evidence>
<dbReference type="PROSITE" id="PS50932">
    <property type="entry name" value="HTH_LACI_2"/>
    <property type="match status" value="1"/>
</dbReference>
<name>A0A8A4ZG89_9MICO</name>
<accession>A0A8A4ZG89</accession>
<dbReference type="CDD" id="cd01392">
    <property type="entry name" value="HTH_LacI"/>
    <property type="match status" value="1"/>
</dbReference>
<feature type="compositionally biased region" description="Basic and acidic residues" evidence="4">
    <location>
        <begin position="340"/>
        <end position="352"/>
    </location>
</feature>
<evidence type="ECO:0000313" key="6">
    <source>
        <dbReference type="EMBL" id="QTE31050.1"/>
    </source>
</evidence>
<dbReference type="PROSITE" id="PS00356">
    <property type="entry name" value="HTH_LACI_1"/>
    <property type="match status" value="1"/>
</dbReference>
<proteinExistence type="predicted"/>
<keyword evidence="3" id="KW-0804">Transcription</keyword>
<dbReference type="CDD" id="cd06267">
    <property type="entry name" value="PBP1_LacI_sugar_binding-like"/>
    <property type="match status" value="1"/>
</dbReference>
<reference evidence="6" key="1">
    <citation type="submission" date="2021-03" db="EMBL/GenBank/DDBJ databases">
        <title>Pengzhenrongella sicca gen. nov., sp. nov., a new member of suborder Micrococcineae isolated from High-Arctic tundra soil.</title>
        <authorList>
            <person name="Peng F."/>
        </authorList>
    </citation>
    <scope>NUCLEOTIDE SEQUENCE</scope>
    <source>
        <strain evidence="6">LRZ-2</strain>
    </source>
</reference>
<evidence type="ECO:0000313" key="7">
    <source>
        <dbReference type="Proteomes" id="UP000663937"/>
    </source>
</evidence>
<dbReference type="GO" id="GO:0000976">
    <property type="term" value="F:transcription cis-regulatory region binding"/>
    <property type="evidence" value="ECO:0007669"/>
    <property type="project" value="TreeGrafter"/>
</dbReference>
<keyword evidence="7" id="KW-1185">Reference proteome</keyword>
<evidence type="ECO:0000259" key="5">
    <source>
        <dbReference type="PROSITE" id="PS50932"/>
    </source>
</evidence>
<dbReference type="SMART" id="SM00354">
    <property type="entry name" value="HTH_LACI"/>
    <property type="match status" value="1"/>
</dbReference>
<protein>
    <submittedName>
        <fullName evidence="6">LacI family DNA-binding transcriptional regulator</fullName>
    </submittedName>
</protein>
<dbReference type="EMBL" id="CP071868">
    <property type="protein sequence ID" value="QTE31050.1"/>
    <property type="molecule type" value="Genomic_DNA"/>
</dbReference>
<gene>
    <name evidence="6" type="ORF">J4E96_09070</name>
</gene>
<dbReference type="GO" id="GO:0003700">
    <property type="term" value="F:DNA-binding transcription factor activity"/>
    <property type="evidence" value="ECO:0007669"/>
    <property type="project" value="TreeGrafter"/>
</dbReference>
<dbReference type="InterPro" id="IPR010982">
    <property type="entry name" value="Lambda_DNA-bd_dom_sf"/>
</dbReference>
<dbReference type="Pfam" id="PF00532">
    <property type="entry name" value="Peripla_BP_1"/>
    <property type="match status" value="1"/>
</dbReference>
<feature type="region of interest" description="Disordered" evidence="4">
    <location>
        <begin position="330"/>
        <end position="352"/>
    </location>
</feature>
<dbReference type="InterPro" id="IPR000843">
    <property type="entry name" value="HTH_LacI"/>
</dbReference>
<dbReference type="SUPFAM" id="SSF53822">
    <property type="entry name" value="Periplasmic binding protein-like I"/>
    <property type="match status" value="1"/>
</dbReference>
<dbReference type="PANTHER" id="PTHR30146">
    <property type="entry name" value="LACI-RELATED TRANSCRIPTIONAL REPRESSOR"/>
    <property type="match status" value="1"/>
</dbReference>
<evidence type="ECO:0000256" key="3">
    <source>
        <dbReference type="ARBA" id="ARBA00023163"/>
    </source>
</evidence>
<sequence>MSLANGEPTLKDVARLASVSAKTASRVLNDHPSVSDATRAAVVQAMQTLDYQPDEAARSLRAGTDRLVGVVVDSIGDVFFAQLVATIEAVLGDAGYRVLIASSNRDARAERDTVQNLVQRRCAGVIVSPTGRDSLVGVRLRGIPVVFVDRVGDLLGAQSVVADDFGLARLATTHLIEHGHRRIALLSDQPVVETTQRRHEGFRAAMAEADLPVDDQLVRSDCPGASEVMRVVASLLTLDNPPTALISTNTRLSLGVVPALHQHGRTDIAFVAFGDFALAESLSPGVTVIDHSPEAVGSAAAQTLLDRLRSATPDALKPITIVPARLIERGSGELSPRTAPSDRRTPPIKEEA</sequence>
<evidence type="ECO:0000256" key="1">
    <source>
        <dbReference type="ARBA" id="ARBA00023015"/>
    </source>
</evidence>
<dbReference type="InterPro" id="IPR028082">
    <property type="entry name" value="Peripla_BP_I"/>
</dbReference>
<dbReference type="InterPro" id="IPR001761">
    <property type="entry name" value="Peripla_BP/Lac1_sug-bd_dom"/>
</dbReference>
<dbReference type="Proteomes" id="UP000663937">
    <property type="component" value="Chromosome"/>
</dbReference>
<evidence type="ECO:0000256" key="2">
    <source>
        <dbReference type="ARBA" id="ARBA00023125"/>
    </source>
</evidence>
<organism evidence="6 7">
    <name type="scientific">Pengzhenrongella sicca</name>
    <dbReference type="NCBI Taxonomy" id="2819238"/>
    <lineage>
        <taxon>Bacteria</taxon>
        <taxon>Bacillati</taxon>
        <taxon>Actinomycetota</taxon>
        <taxon>Actinomycetes</taxon>
        <taxon>Micrococcales</taxon>
        <taxon>Pengzhenrongella</taxon>
    </lineage>
</organism>
<dbReference type="PANTHER" id="PTHR30146:SF109">
    <property type="entry name" value="HTH-TYPE TRANSCRIPTIONAL REGULATOR GALS"/>
    <property type="match status" value="1"/>
</dbReference>
<dbReference type="PRINTS" id="PR00036">
    <property type="entry name" value="HTHLACI"/>
</dbReference>
<dbReference type="Pfam" id="PF00356">
    <property type="entry name" value="LacI"/>
    <property type="match status" value="1"/>
</dbReference>
<dbReference type="RefSeq" id="WP_227425433.1">
    <property type="nucleotide sequence ID" value="NZ_CP071868.1"/>
</dbReference>
<dbReference type="Gene3D" id="1.10.260.40">
    <property type="entry name" value="lambda repressor-like DNA-binding domains"/>
    <property type="match status" value="1"/>
</dbReference>
<keyword evidence="1" id="KW-0805">Transcription regulation</keyword>
<dbReference type="SUPFAM" id="SSF47413">
    <property type="entry name" value="lambda repressor-like DNA-binding domains"/>
    <property type="match status" value="1"/>
</dbReference>
<dbReference type="KEGG" id="psic:J4E96_09070"/>
<dbReference type="Gene3D" id="3.40.50.2300">
    <property type="match status" value="2"/>
</dbReference>